<gene>
    <name evidence="9" type="ORF">U9M48_014583</name>
</gene>
<keyword evidence="10" id="KW-1185">Reference proteome</keyword>
<evidence type="ECO:0000259" key="8">
    <source>
        <dbReference type="PROSITE" id="PS51144"/>
    </source>
</evidence>
<name>A0AAQ3T1V3_PASNO</name>
<organism evidence="9 10">
    <name type="scientific">Paspalum notatum var. saurae</name>
    <dbReference type="NCBI Taxonomy" id="547442"/>
    <lineage>
        <taxon>Eukaryota</taxon>
        <taxon>Viridiplantae</taxon>
        <taxon>Streptophyta</taxon>
        <taxon>Embryophyta</taxon>
        <taxon>Tracheophyta</taxon>
        <taxon>Spermatophyta</taxon>
        <taxon>Magnoliopsida</taxon>
        <taxon>Liliopsida</taxon>
        <taxon>Poales</taxon>
        <taxon>Poaceae</taxon>
        <taxon>PACMAD clade</taxon>
        <taxon>Panicoideae</taxon>
        <taxon>Andropogonodae</taxon>
        <taxon>Paspaleae</taxon>
        <taxon>Paspalinae</taxon>
        <taxon>Paspalum</taxon>
    </lineage>
</organism>
<dbReference type="PANTHER" id="PTHR18952">
    <property type="entry name" value="CARBONIC ANHYDRASE"/>
    <property type="match status" value="1"/>
</dbReference>
<dbReference type="PROSITE" id="PS51144">
    <property type="entry name" value="ALPHA_CA_2"/>
    <property type="match status" value="1"/>
</dbReference>
<dbReference type="InterPro" id="IPR001148">
    <property type="entry name" value="CA_dom"/>
</dbReference>
<sequence length="344" mass="38456">MASMNTDTRLLMILSAAATMARRRNGDDAARAASPVLALAIAVILTFRARSASAVGTTPHSDFSYNEDDPTGPAKWATLQKDWAVCDSGTEQSPIDIDKVEETSKDLGPLEQTYSAGAAVLQNRGHDFMLNWTERNGKLTIKGKEYRLQQAHQHVPSEHTVNGTRFDAELHMVHEDPAKARAIVSILFSSKAGKPNKLLSDLKPYFEKLAGKPNATEQVKGPVDPSVWIDKASGYYRYEGSLATPPCTEGVLWTIMSKVEDVSKEEIDSIKSVKKVHSRWREMHVLLRKSTTVLFGTTNLEPHKGKMRQRQRQGQAERGDHEPWQWNEMDTPVSIWWQKACAFN</sequence>
<comment type="similarity">
    <text evidence="6">Belongs to the alpha-carbonic anhydrase family.</text>
</comment>
<dbReference type="PANTHER" id="PTHR18952:SF262">
    <property type="entry name" value="CARBONIC ANHYDRASE"/>
    <property type="match status" value="1"/>
</dbReference>
<dbReference type="CDD" id="cd03124">
    <property type="entry name" value="alpha_CA_prokaryotic_like"/>
    <property type="match status" value="1"/>
</dbReference>
<dbReference type="Proteomes" id="UP001341281">
    <property type="component" value="Chromosome 03"/>
</dbReference>
<dbReference type="InterPro" id="IPR018338">
    <property type="entry name" value="Carbonic_anhydrase_a-class_CS"/>
</dbReference>
<evidence type="ECO:0000256" key="6">
    <source>
        <dbReference type="RuleBase" id="RU367011"/>
    </source>
</evidence>
<dbReference type="AlphaFoldDB" id="A0AAQ3T1V3"/>
<dbReference type="GO" id="GO:0004089">
    <property type="term" value="F:carbonate dehydratase activity"/>
    <property type="evidence" value="ECO:0007669"/>
    <property type="project" value="UniProtKB-UniRule"/>
</dbReference>
<dbReference type="Gene3D" id="3.10.200.10">
    <property type="entry name" value="Alpha carbonic anhydrase"/>
    <property type="match status" value="1"/>
</dbReference>
<dbReference type="Pfam" id="PF00194">
    <property type="entry name" value="Carb_anhydrase"/>
    <property type="match status" value="1"/>
</dbReference>
<comment type="catalytic activity">
    <reaction evidence="6">
        <text>hydrogencarbonate + H(+) = CO2 + H2O</text>
        <dbReference type="Rhea" id="RHEA:10748"/>
        <dbReference type="ChEBI" id="CHEBI:15377"/>
        <dbReference type="ChEBI" id="CHEBI:15378"/>
        <dbReference type="ChEBI" id="CHEBI:16526"/>
        <dbReference type="ChEBI" id="CHEBI:17544"/>
        <dbReference type="EC" id="4.2.1.1"/>
    </reaction>
</comment>
<dbReference type="EMBL" id="CP144747">
    <property type="protein sequence ID" value="WVZ65174.1"/>
    <property type="molecule type" value="Genomic_DNA"/>
</dbReference>
<feature type="region of interest" description="Disordered" evidence="7">
    <location>
        <begin position="301"/>
        <end position="324"/>
    </location>
</feature>
<evidence type="ECO:0000256" key="3">
    <source>
        <dbReference type="ARBA" id="ARBA00022723"/>
    </source>
</evidence>
<dbReference type="InterPro" id="IPR023561">
    <property type="entry name" value="Carbonic_anhydrase_a-class"/>
</dbReference>
<dbReference type="PROSITE" id="PS00162">
    <property type="entry name" value="ALPHA_CA_1"/>
    <property type="match status" value="1"/>
</dbReference>
<dbReference type="GO" id="GO:0006730">
    <property type="term" value="P:one-carbon metabolic process"/>
    <property type="evidence" value="ECO:0007669"/>
    <property type="project" value="TreeGrafter"/>
</dbReference>
<feature type="domain" description="Alpha-carbonic anhydrase" evidence="8">
    <location>
        <begin position="61"/>
        <end position="291"/>
    </location>
</feature>
<keyword evidence="4 6" id="KW-0862">Zinc</keyword>
<protein>
    <recommendedName>
        <fullName evidence="2 6">Carbonic anhydrase</fullName>
        <ecNumber evidence="2 6">4.2.1.1</ecNumber>
    </recommendedName>
</protein>
<reference evidence="9 10" key="1">
    <citation type="submission" date="2024-02" db="EMBL/GenBank/DDBJ databases">
        <title>High-quality chromosome-scale genome assembly of Pensacola bahiagrass (Paspalum notatum Flugge var. saurae).</title>
        <authorList>
            <person name="Vega J.M."/>
            <person name="Podio M."/>
            <person name="Orjuela J."/>
            <person name="Siena L.A."/>
            <person name="Pessino S.C."/>
            <person name="Combes M.C."/>
            <person name="Mariac C."/>
            <person name="Albertini E."/>
            <person name="Pupilli F."/>
            <person name="Ortiz J.P.A."/>
            <person name="Leblanc O."/>
        </authorList>
    </citation>
    <scope>NUCLEOTIDE SEQUENCE [LARGE SCALE GENOMIC DNA]</scope>
    <source>
        <strain evidence="9">R1</strain>
        <tissue evidence="9">Leaf</tissue>
    </source>
</reference>
<dbReference type="InterPro" id="IPR041891">
    <property type="entry name" value="Alpha_CA_prokaryot-like"/>
</dbReference>
<comment type="function">
    <text evidence="6">Reversible hydration of carbon dioxide.</text>
</comment>
<proteinExistence type="inferred from homology"/>
<evidence type="ECO:0000256" key="5">
    <source>
        <dbReference type="ARBA" id="ARBA00023239"/>
    </source>
</evidence>
<keyword evidence="5 6" id="KW-0456">Lyase</keyword>
<dbReference type="InterPro" id="IPR036398">
    <property type="entry name" value="CA_dom_sf"/>
</dbReference>
<evidence type="ECO:0000256" key="1">
    <source>
        <dbReference type="ARBA" id="ARBA00001947"/>
    </source>
</evidence>
<comment type="cofactor">
    <cofactor evidence="1 6">
        <name>Zn(2+)</name>
        <dbReference type="ChEBI" id="CHEBI:29105"/>
    </cofactor>
</comment>
<evidence type="ECO:0000256" key="2">
    <source>
        <dbReference type="ARBA" id="ARBA00012925"/>
    </source>
</evidence>
<evidence type="ECO:0000313" key="9">
    <source>
        <dbReference type="EMBL" id="WVZ65174.1"/>
    </source>
</evidence>
<dbReference type="SMART" id="SM01057">
    <property type="entry name" value="Carb_anhydrase"/>
    <property type="match status" value="1"/>
</dbReference>
<dbReference type="EC" id="4.2.1.1" evidence="2 6"/>
<dbReference type="SUPFAM" id="SSF51069">
    <property type="entry name" value="Carbonic anhydrase"/>
    <property type="match status" value="1"/>
</dbReference>
<evidence type="ECO:0000256" key="7">
    <source>
        <dbReference type="SAM" id="MobiDB-lite"/>
    </source>
</evidence>
<accession>A0AAQ3T1V3</accession>
<evidence type="ECO:0000313" key="10">
    <source>
        <dbReference type="Proteomes" id="UP001341281"/>
    </source>
</evidence>
<keyword evidence="3 6" id="KW-0479">Metal-binding</keyword>
<evidence type="ECO:0000256" key="4">
    <source>
        <dbReference type="ARBA" id="ARBA00022833"/>
    </source>
</evidence>
<dbReference type="GO" id="GO:0008270">
    <property type="term" value="F:zinc ion binding"/>
    <property type="evidence" value="ECO:0007669"/>
    <property type="project" value="UniProtKB-UniRule"/>
</dbReference>